<dbReference type="OrthoDB" id="372091at2157"/>
<evidence type="ECO:0000256" key="3">
    <source>
        <dbReference type="ARBA" id="ARBA00049357"/>
    </source>
</evidence>
<keyword evidence="6" id="KW-1185">Reference proteome</keyword>
<keyword evidence="2" id="KW-0560">Oxidoreductase</keyword>
<dbReference type="NCBIfam" id="TIGR02175">
    <property type="entry name" value="PorC_KorC"/>
    <property type="match status" value="1"/>
</dbReference>
<dbReference type="Pfam" id="PF01558">
    <property type="entry name" value="POR"/>
    <property type="match status" value="1"/>
</dbReference>
<evidence type="ECO:0000313" key="6">
    <source>
        <dbReference type="Proteomes" id="UP000470772"/>
    </source>
</evidence>
<organism evidence="5 6">
    <name type="scientific">Sulfuracidifex metallicus DSM 6482 = JCM 9184</name>
    <dbReference type="NCBI Taxonomy" id="523847"/>
    <lineage>
        <taxon>Archaea</taxon>
        <taxon>Thermoproteota</taxon>
        <taxon>Thermoprotei</taxon>
        <taxon>Sulfolobales</taxon>
        <taxon>Sulfolobaceae</taxon>
        <taxon>Sulfuracidifex</taxon>
    </lineage>
</organism>
<comment type="catalytic activity">
    <reaction evidence="3">
        <text>2 oxidized [2Fe-2S]-[ferredoxin] + pyruvate + CoA = 2 reduced [2Fe-2S]-[ferredoxin] + acetyl-CoA + CO2 + H(+)</text>
        <dbReference type="Rhea" id="RHEA:12765"/>
        <dbReference type="Rhea" id="RHEA-COMP:10000"/>
        <dbReference type="Rhea" id="RHEA-COMP:10001"/>
        <dbReference type="ChEBI" id="CHEBI:15361"/>
        <dbReference type="ChEBI" id="CHEBI:15378"/>
        <dbReference type="ChEBI" id="CHEBI:16526"/>
        <dbReference type="ChEBI" id="CHEBI:33737"/>
        <dbReference type="ChEBI" id="CHEBI:33738"/>
        <dbReference type="ChEBI" id="CHEBI:57287"/>
        <dbReference type="ChEBI" id="CHEBI:57288"/>
        <dbReference type="EC" id="1.2.7.1"/>
    </reaction>
</comment>
<dbReference type="InterPro" id="IPR051626">
    <property type="entry name" value="Oxidoreductase_gamma_subunit"/>
</dbReference>
<evidence type="ECO:0000256" key="1">
    <source>
        <dbReference type="ARBA" id="ARBA00012822"/>
    </source>
</evidence>
<dbReference type="InterPro" id="IPR019752">
    <property type="entry name" value="Pyrv/ketoisovalerate_OxRed_cat"/>
</dbReference>
<evidence type="ECO:0000259" key="4">
    <source>
        <dbReference type="Pfam" id="PF01558"/>
    </source>
</evidence>
<accession>A0A6A9QNA8</accession>
<name>A0A6A9QNA8_SULME</name>
<dbReference type="PANTHER" id="PTHR43366:SF1">
    <property type="entry name" value="PYRUVATE SYNTHASE SUBUNIT PORC"/>
    <property type="match status" value="1"/>
</dbReference>
<dbReference type="SUPFAM" id="SSF53323">
    <property type="entry name" value="Pyruvate-ferredoxin oxidoreductase, PFOR, domain III"/>
    <property type="match status" value="1"/>
</dbReference>
<dbReference type="Gene3D" id="3.40.920.10">
    <property type="entry name" value="Pyruvate-ferredoxin oxidoreductase, PFOR, domain III"/>
    <property type="match status" value="1"/>
</dbReference>
<comment type="caution">
    <text evidence="5">The sequence shown here is derived from an EMBL/GenBank/DDBJ whole genome shotgun (WGS) entry which is preliminary data.</text>
</comment>
<dbReference type="EC" id="1.2.7.1" evidence="1"/>
<dbReference type="InterPro" id="IPR011894">
    <property type="entry name" value="PorC_KorC"/>
</dbReference>
<dbReference type="AlphaFoldDB" id="A0A6A9QNA8"/>
<gene>
    <name evidence="5" type="ORF">GC250_11405</name>
</gene>
<sequence>MMNWEIVLKGRGGMGIVSAGELLVKAFVKEGKYGQSIPYFGGERRGAPVTSYVRLSDEPIYMHREVYNPDLVAVFDMSLFNVTNPLEGLKEKGSLLLNTKNPRSMWNKTYFLDANGIADKLNLSMAGWKLINTAMLGAIAKVVNMVSVGTVEEIVEQEFEGELGKINAEAVRIGYEEVRKI</sequence>
<protein>
    <recommendedName>
        <fullName evidence="1">pyruvate synthase</fullName>
        <ecNumber evidence="1">1.2.7.1</ecNumber>
    </recommendedName>
</protein>
<reference evidence="5 6" key="1">
    <citation type="submission" date="2019-10" db="EMBL/GenBank/DDBJ databases">
        <title>Sequencing and Assembly of Multiple Reported Metal-Biooxidizing Members of the Extremely Thermoacidophilic Archaeal Family Sulfolobaceae.</title>
        <authorList>
            <person name="Counts J.A."/>
            <person name="Kelly R.M."/>
        </authorList>
    </citation>
    <scope>NUCLEOTIDE SEQUENCE [LARGE SCALE GENOMIC DNA]</scope>
    <source>
        <strain evidence="5 6">DSM 6482</strain>
    </source>
</reference>
<dbReference type="Proteomes" id="UP000470772">
    <property type="component" value="Unassembled WGS sequence"/>
</dbReference>
<proteinExistence type="predicted"/>
<feature type="domain" description="Pyruvate/ketoisovalerate oxidoreductase catalytic" evidence="4">
    <location>
        <begin position="12"/>
        <end position="176"/>
    </location>
</feature>
<evidence type="ECO:0000313" key="5">
    <source>
        <dbReference type="EMBL" id="MUN30024.1"/>
    </source>
</evidence>
<dbReference type="GO" id="GO:0019164">
    <property type="term" value="F:pyruvate synthase activity"/>
    <property type="evidence" value="ECO:0007669"/>
    <property type="project" value="UniProtKB-EC"/>
</dbReference>
<dbReference type="InterPro" id="IPR002869">
    <property type="entry name" value="Pyrv_flavodox_OxRed_cen"/>
</dbReference>
<keyword evidence="5" id="KW-0670">Pyruvate</keyword>
<dbReference type="PANTHER" id="PTHR43366">
    <property type="entry name" value="PYRUVATE SYNTHASE SUBUNIT PORC"/>
    <property type="match status" value="1"/>
</dbReference>
<dbReference type="EMBL" id="WGGD01000005">
    <property type="protein sequence ID" value="MUN30024.1"/>
    <property type="molecule type" value="Genomic_DNA"/>
</dbReference>
<evidence type="ECO:0000256" key="2">
    <source>
        <dbReference type="ARBA" id="ARBA00023002"/>
    </source>
</evidence>